<keyword evidence="3" id="KW-1185">Reference proteome</keyword>
<feature type="transmembrane region" description="Helical" evidence="1">
    <location>
        <begin position="12"/>
        <end position="32"/>
    </location>
</feature>
<dbReference type="AlphaFoldDB" id="A0A944DR04"/>
<evidence type="ECO:0000256" key="1">
    <source>
        <dbReference type="SAM" id="Phobius"/>
    </source>
</evidence>
<geneLocation type="plasmid" evidence="2">
    <name>unnamed1</name>
</geneLocation>
<sequence length="104" mass="10673">MKIQNPKHGRAHLANVAFLLITMIAPGLAFAGTPASPFATGTAGFSPALLAILTPLAVVGFMASGVGALTGKTPWSWFVGVIIGIVMIFGAPQLVAWIRALFGV</sequence>
<dbReference type="Proteomes" id="UP000694660">
    <property type="component" value="Unassembled WGS sequence"/>
</dbReference>
<keyword evidence="1" id="KW-1133">Transmembrane helix</keyword>
<keyword evidence="2" id="KW-0614">Plasmid</keyword>
<evidence type="ECO:0000313" key="2">
    <source>
        <dbReference type="EMBL" id="MBT0963004.1"/>
    </source>
</evidence>
<gene>
    <name evidence="2" type="ORF">I8J34_17620</name>
</gene>
<dbReference type="Pfam" id="PF04956">
    <property type="entry name" value="TrbC"/>
    <property type="match status" value="1"/>
</dbReference>
<feature type="transmembrane region" description="Helical" evidence="1">
    <location>
        <begin position="75"/>
        <end position="98"/>
    </location>
</feature>
<accession>A0A944DR04</accession>
<reference evidence="3" key="1">
    <citation type="journal article" date="2022" name="ISME J.">
        <title>Genetic and phylogenetic analysis of dissimilatory iodate-reducing bacteria identifies potential niches across the world's oceans.</title>
        <authorList>
            <person name="Reyes-Umana V."/>
            <person name="Henning Z."/>
            <person name="Lee K."/>
            <person name="Barnum T.P."/>
            <person name="Coates J.D."/>
        </authorList>
    </citation>
    <scope>NUCLEOTIDE SEQUENCE [LARGE SCALE GENOMIC DNA]</scope>
    <source>
        <strain evidence="3">IR12</strain>
    </source>
</reference>
<dbReference type="EMBL" id="JAEKFT010000023">
    <property type="protein sequence ID" value="MBT0963004.1"/>
    <property type="molecule type" value="Genomic_DNA"/>
</dbReference>
<dbReference type="InterPro" id="IPR007039">
    <property type="entry name" value="TrbC/VirB2"/>
</dbReference>
<proteinExistence type="predicted"/>
<comment type="caution">
    <text evidence="2">The sequence shown here is derived from an EMBL/GenBank/DDBJ whole genome shotgun (WGS) entry which is preliminary data.</text>
</comment>
<organism evidence="2 3">
    <name type="scientific">Denitromonas iodatirespirans</name>
    <dbReference type="NCBI Taxonomy" id="2795389"/>
    <lineage>
        <taxon>Bacteria</taxon>
        <taxon>Pseudomonadati</taxon>
        <taxon>Pseudomonadota</taxon>
        <taxon>Betaproteobacteria</taxon>
        <taxon>Rhodocyclales</taxon>
        <taxon>Zoogloeaceae</taxon>
        <taxon>Denitromonas</taxon>
    </lineage>
</organism>
<name>A0A944DR04_DENI1</name>
<keyword evidence="1" id="KW-0472">Membrane</keyword>
<feature type="transmembrane region" description="Helical" evidence="1">
    <location>
        <begin position="44"/>
        <end position="63"/>
    </location>
</feature>
<protein>
    <submittedName>
        <fullName evidence="2">TrbC/VirB2 family protein</fullName>
    </submittedName>
</protein>
<evidence type="ECO:0000313" key="3">
    <source>
        <dbReference type="Proteomes" id="UP000694660"/>
    </source>
</evidence>
<keyword evidence="1" id="KW-0812">Transmembrane</keyword>
<dbReference type="RefSeq" id="WP_214362978.1">
    <property type="nucleotide sequence ID" value="NZ_JAEKFT010000023.1"/>
</dbReference>